<proteinExistence type="predicted"/>
<dbReference type="Proteomes" id="UP001056132">
    <property type="component" value="Chromosome 2"/>
</dbReference>
<dbReference type="Gene3D" id="3.40.50.1820">
    <property type="entry name" value="alpha/beta hydrolase"/>
    <property type="match status" value="1"/>
</dbReference>
<name>A0AAE9I553_9BURK</name>
<evidence type="ECO:0000313" key="2">
    <source>
        <dbReference type="Proteomes" id="UP001056132"/>
    </source>
</evidence>
<evidence type="ECO:0000313" key="1">
    <source>
        <dbReference type="EMBL" id="URF07562.1"/>
    </source>
</evidence>
<reference evidence="1" key="1">
    <citation type="journal article" date="2022" name="Microbiol. Resour. Announc.">
        <title>Genome Sequence of Cupriavidus campinensis Strain G5, a Member of a Bacterial Consortium Capable of Polyethylene Degradation.</title>
        <authorList>
            <person name="Schneider B."/>
            <person name="Pfeiffer F."/>
            <person name="Dyall-Smith M."/>
            <person name="Kunte H.J."/>
        </authorList>
    </citation>
    <scope>NUCLEOTIDE SEQUENCE</scope>
    <source>
        <strain evidence="1">G5</strain>
    </source>
</reference>
<dbReference type="EMBL" id="CP097331">
    <property type="protein sequence ID" value="URF07562.1"/>
    <property type="molecule type" value="Genomic_DNA"/>
</dbReference>
<dbReference type="Pfam" id="PF02450">
    <property type="entry name" value="LCAT"/>
    <property type="match status" value="1"/>
</dbReference>
<evidence type="ECO:0008006" key="3">
    <source>
        <dbReference type="Google" id="ProtNLM"/>
    </source>
</evidence>
<dbReference type="InterPro" id="IPR029058">
    <property type="entry name" value="AB_hydrolase_fold"/>
</dbReference>
<dbReference type="AlphaFoldDB" id="A0AAE9I553"/>
<accession>A0AAE9I553</accession>
<protein>
    <recommendedName>
        <fullName evidence="3">Alpha/beta hydrolase</fullName>
    </recommendedName>
</protein>
<dbReference type="SUPFAM" id="SSF53474">
    <property type="entry name" value="alpha/beta-Hydrolases"/>
    <property type="match status" value="1"/>
</dbReference>
<reference evidence="1" key="2">
    <citation type="submission" date="2022-05" db="EMBL/GenBank/DDBJ databases">
        <authorList>
            <person name="Kunte H.-J."/>
        </authorList>
    </citation>
    <scope>NUCLEOTIDE SEQUENCE</scope>
    <source>
        <strain evidence="1">G5</strain>
    </source>
</reference>
<dbReference type="GO" id="GO:0008374">
    <property type="term" value="F:O-acyltransferase activity"/>
    <property type="evidence" value="ECO:0007669"/>
    <property type="project" value="InterPro"/>
</dbReference>
<gene>
    <name evidence="1" type="ORF">M5D45_20415</name>
</gene>
<dbReference type="RefSeq" id="WP_211943369.1">
    <property type="nucleotide sequence ID" value="NZ_CAJPVH010000020.1"/>
</dbReference>
<sequence length="538" mass="59842">MPIEILRTTTLSARERIIPPEIQPDGSVRYRSVMTPPDDSVAVCYLVSRRMIPVVFVPGVMGSNLLGLRPRRRFNGNIELTKEPVWLLDSMADAATWIPVGAEFRKIMLDPGTTSVYGGGKLPAGTSLTEDEMRRRGWGEVAHISYGGFLAWLENALNDTHDFLTGVRSQLMEPSTVQRVGVEPLTRAEVALSYKYRYPVHAVGYNWLQSNRASAEHLKARVETFMAYYRKQGFMCDRVILVTHSMGGLVSRCYTEVLGGRDRVLGVVHGVMPATGAPAAYKRVKAGTEKPAGWALGCDAEEMTAVFAQSPGPLQLLPTPEYGMRWLKFRDGDKVIGLPNTDPYDEIYIKRGKWWCLCDDKLINPADKKKETLERDWKTYESMVKDDVRPFHQAISGRYHPNSYAFFGDDANHKSWGEVTWQRRHQAGLGPARGLPVDDPLEGKVVANKGTGEIAVHTRRGENTVRTVFQIQPAAESGDGTVPLRSGAAPKGKTKVCLAYRGIDHEGAFKALPIQLFTLWSIVKITDAVKLTSMAYSK</sequence>
<organism evidence="1 2">
    <name type="scientific">Cupriavidus campinensis</name>
    <dbReference type="NCBI Taxonomy" id="151783"/>
    <lineage>
        <taxon>Bacteria</taxon>
        <taxon>Pseudomonadati</taxon>
        <taxon>Pseudomonadota</taxon>
        <taxon>Betaproteobacteria</taxon>
        <taxon>Burkholderiales</taxon>
        <taxon>Burkholderiaceae</taxon>
        <taxon>Cupriavidus</taxon>
    </lineage>
</organism>
<dbReference type="GO" id="GO:0006629">
    <property type="term" value="P:lipid metabolic process"/>
    <property type="evidence" value="ECO:0007669"/>
    <property type="project" value="InterPro"/>
</dbReference>
<dbReference type="InterPro" id="IPR003386">
    <property type="entry name" value="LACT/PDAT_acylTrfase"/>
</dbReference>
<dbReference type="KEGG" id="ccam:M5D45_20415"/>